<reference evidence="1" key="1">
    <citation type="journal article" date="2021" name="Proc. Natl. Acad. Sci. U.S.A.">
        <title>A Catalog of Tens of Thousands of Viruses from Human Metagenomes Reveals Hidden Associations with Chronic Diseases.</title>
        <authorList>
            <person name="Tisza M.J."/>
            <person name="Buck C.B."/>
        </authorList>
    </citation>
    <scope>NUCLEOTIDE SEQUENCE</scope>
    <source>
        <strain evidence="1">CtqPo10</strain>
    </source>
</reference>
<name>A0A8S5SUL8_9CAUD</name>
<organism evidence="1">
    <name type="scientific">Siphoviridae sp. ctqPo10</name>
    <dbReference type="NCBI Taxonomy" id="2827948"/>
    <lineage>
        <taxon>Viruses</taxon>
        <taxon>Duplodnaviria</taxon>
        <taxon>Heunggongvirae</taxon>
        <taxon>Uroviricota</taxon>
        <taxon>Caudoviricetes</taxon>
    </lineage>
</organism>
<sequence length="53" mass="6740">MEYLISTMRTILFLHRHIDLILLIHSPMNYYFYRIVANVRFTQHYKFYRKESR</sequence>
<dbReference type="EMBL" id="BK032682">
    <property type="protein sequence ID" value="DAF54748.1"/>
    <property type="molecule type" value="Genomic_DNA"/>
</dbReference>
<protein>
    <submittedName>
        <fullName evidence="1">Uncharacterized protein</fullName>
    </submittedName>
</protein>
<evidence type="ECO:0000313" key="1">
    <source>
        <dbReference type="EMBL" id="DAF54748.1"/>
    </source>
</evidence>
<accession>A0A8S5SUL8</accession>
<proteinExistence type="predicted"/>